<gene>
    <name evidence="5" type="ORF">CUMW_226480</name>
</gene>
<feature type="compositionally biased region" description="Basic residues" evidence="2">
    <location>
        <begin position="365"/>
        <end position="374"/>
    </location>
</feature>
<dbReference type="Gene3D" id="3.90.70.200">
    <property type="entry name" value="Plus-3 domain"/>
    <property type="match status" value="1"/>
</dbReference>
<organism evidence="5 6">
    <name type="scientific">Citrus unshiu</name>
    <name type="common">Satsuma mandarin</name>
    <name type="synonym">Citrus nobilis var. unshiu</name>
    <dbReference type="NCBI Taxonomy" id="55188"/>
    <lineage>
        <taxon>Eukaryota</taxon>
        <taxon>Viridiplantae</taxon>
        <taxon>Streptophyta</taxon>
        <taxon>Embryophyta</taxon>
        <taxon>Tracheophyta</taxon>
        <taxon>Spermatophyta</taxon>
        <taxon>Magnoliopsida</taxon>
        <taxon>eudicotyledons</taxon>
        <taxon>Gunneridae</taxon>
        <taxon>Pentapetalae</taxon>
        <taxon>rosids</taxon>
        <taxon>malvids</taxon>
        <taxon>Sapindales</taxon>
        <taxon>Rutaceae</taxon>
        <taxon>Aurantioideae</taxon>
        <taxon>Citrus</taxon>
    </lineage>
</organism>
<dbReference type="STRING" id="55188.A0A2H5QFY9"/>
<feature type="compositionally biased region" description="Polar residues" evidence="2">
    <location>
        <begin position="333"/>
        <end position="343"/>
    </location>
</feature>
<evidence type="ECO:0008006" key="7">
    <source>
        <dbReference type="Google" id="ProtNLM"/>
    </source>
</evidence>
<dbReference type="AlphaFoldDB" id="A0A2H5QFY9"/>
<accession>A0A2H5QFY9</accession>
<proteinExistence type="predicted"/>
<evidence type="ECO:0000256" key="2">
    <source>
        <dbReference type="SAM" id="MobiDB-lite"/>
    </source>
</evidence>
<feature type="compositionally biased region" description="Basic and acidic residues" evidence="2">
    <location>
        <begin position="375"/>
        <end position="398"/>
    </location>
</feature>
<dbReference type="Pfam" id="PF03126">
    <property type="entry name" value="Plus-3"/>
    <property type="match status" value="1"/>
</dbReference>
<feature type="region of interest" description="Disordered" evidence="2">
    <location>
        <begin position="219"/>
        <end position="241"/>
    </location>
</feature>
<dbReference type="SMART" id="SM00719">
    <property type="entry name" value="Plus3"/>
    <property type="match status" value="1"/>
</dbReference>
<protein>
    <recommendedName>
        <fullName evidence="7">CCHC-type domain-containing protein</fullName>
    </recommendedName>
</protein>
<name>A0A2H5QFY9_CITUN</name>
<dbReference type="SUPFAM" id="SSF159042">
    <property type="entry name" value="Plus3-like"/>
    <property type="match status" value="1"/>
</dbReference>
<feature type="region of interest" description="Disordered" evidence="2">
    <location>
        <begin position="610"/>
        <end position="649"/>
    </location>
</feature>
<dbReference type="PANTHER" id="PTHR38940">
    <property type="entry name" value="PLUS3 DOMAIN-CONTAINING PROTEIN"/>
    <property type="match status" value="1"/>
</dbReference>
<feature type="region of interest" description="Disordered" evidence="2">
    <location>
        <begin position="567"/>
        <end position="594"/>
    </location>
</feature>
<evidence type="ECO:0000313" key="5">
    <source>
        <dbReference type="EMBL" id="GAY63549.1"/>
    </source>
</evidence>
<evidence type="ECO:0000259" key="3">
    <source>
        <dbReference type="PROSITE" id="PS50158"/>
    </source>
</evidence>
<evidence type="ECO:0000313" key="6">
    <source>
        <dbReference type="Proteomes" id="UP000236630"/>
    </source>
</evidence>
<dbReference type="PROSITE" id="PS51360">
    <property type="entry name" value="PLUS3"/>
    <property type="match status" value="1"/>
</dbReference>
<dbReference type="InterPro" id="IPR004343">
    <property type="entry name" value="Plus-3_dom"/>
</dbReference>
<feature type="region of interest" description="Disordered" evidence="2">
    <location>
        <begin position="255"/>
        <end position="298"/>
    </location>
</feature>
<keyword evidence="6" id="KW-1185">Reference proteome</keyword>
<dbReference type="EMBL" id="BDQV01000357">
    <property type="protein sequence ID" value="GAY63547.1"/>
    <property type="molecule type" value="Genomic_DNA"/>
</dbReference>
<feature type="domain" description="CCHC-type" evidence="3">
    <location>
        <begin position="803"/>
        <end position="818"/>
    </location>
</feature>
<keyword evidence="1" id="KW-0863">Zinc-finger</keyword>
<dbReference type="PROSITE" id="PS50158">
    <property type="entry name" value="ZF_CCHC"/>
    <property type="match status" value="1"/>
</dbReference>
<dbReference type="Proteomes" id="UP000236630">
    <property type="component" value="Unassembled WGS sequence"/>
</dbReference>
<keyword evidence="1" id="KW-0479">Metal-binding</keyword>
<evidence type="ECO:0000256" key="1">
    <source>
        <dbReference type="PROSITE-ProRule" id="PRU00047"/>
    </source>
</evidence>
<dbReference type="InterPro" id="IPR001878">
    <property type="entry name" value="Znf_CCHC"/>
</dbReference>
<feature type="domain" description="Plus3" evidence="4">
    <location>
        <begin position="963"/>
        <end position="1093"/>
    </location>
</feature>
<dbReference type="Gene3D" id="4.10.60.10">
    <property type="entry name" value="Zinc finger, CCHC-type"/>
    <property type="match status" value="1"/>
</dbReference>
<dbReference type="InterPro" id="IPR036128">
    <property type="entry name" value="Plus3-like_sf"/>
</dbReference>
<reference evidence="5 6" key="1">
    <citation type="journal article" date="2017" name="Front. Genet.">
        <title>Draft sequencing of the heterozygous diploid genome of Satsuma (Citrus unshiu Marc.) using a hybrid assembly approach.</title>
        <authorList>
            <person name="Shimizu T."/>
            <person name="Tanizawa Y."/>
            <person name="Mochizuki T."/>
            <person name="Nagasaki H."/>
            <person name="Yoshioka T."/>
            <person name="Toyoda A."/>
            <person name="Fujiyama A."/>
            <person name="Kaminuma E."/>
            <person name="Nakamura Y."/>
        </authorList>
    </citation>
    <scope>NUCLEOTIDE SEQUENCE [LARGE SCALE GENOMIC DNA]</scope>
    <source>
        <strain evidence="6">cv. Miyagawa wase</strain>
    </source>
</reference>
<dbReference type="PANTHER" id="PTHR38940:SF4">
    <property type="entry name" value="OS01G0775100 PROTEIN"/>
    <property type="match status" value="1"/>
</dbReference>
<dbReference type="SMART" id="SM00343">
    <property type="entry name" value="ZnF_C2HC"/>
    <property type="match status" value="2"/>
</dbReference>
<feature type="region of interest" description="Disordered" evidence="2">
    <location>
        <begin position="328"/>
        <end position="398"/>
    </location>
</feature>
<sequence length="1093" mass="119697">MLKMNVENENIEPVTDLGLALGYSSQCVQRRLNSDSGAGANAGSRIDMKFVATNPLSELVWSSRNGLSLKCADSSFVDKKSYLILGAGPSNVVLSPSQEVCAGRSSNDKPVNEENFIMSQDAFYLINETAGRNISGWNPGIDVAVMPHSGAGHEDKTGIGLYLEETKGEMGVAGQINVNENFKNLKEDCIAGPSNIQVAEISETKDKLSSKFSADLRPDLALNEPLSGDPTGGGKDIASGNQTSRMEIVLASKVHHTKESEANDTLVRTLKSPGKRHEKSASFLEKERKNKIARTNSVSVHPLEKLESTSENDLQNLLSKNVSGAASKAVLSESAQEVKNSSQPEEETFPRDEAVSGEHSPTTSRIRRYRRKGKEKALSDGDVNERMSKDNDDSHESVESCNSTGLFSTCKKRWSFEQQLIVGSKKVKKQIRETTGSASCVKQDSSFMNWILNMMKGFPKSNLDNSPSVDLTLACTNYGHKCSDQKFITYKKNQDSECRNVGFQSIFQSLYRPKMKGQERISDDNYQSELEVFNGLCDISATPLACHADSANFHKQFLLSNEKFNESTSGDGAGTATQPKISSANFGSSQENCKANSSENKNSCNVALAADQGEGGTDSNSSLDKHKVSSTENIDSEPPSKVKKTHDFVRGSDPLGSLWITRFAPKTSLPLSNLDSQNQSKGGGGALECSTSCHRLTPCSQNPYCSSNDHNIVEARQHFTDDAPAAVGKEIENCAAEAETSSGFNRIKGHDDQKSKCKLNPIIPSPRFQNSAMASVFARRLDALRHITPSAVTDNAACTAITCFYCGRKGHPLRDCSEISDGELKDLTRNINSYNGAEELHCLCIRCFELDHWAVSCPNATSRSQSLLEGCNCGPNEFQLNKRNDESKNLLYGNNCLYQATGSHTIYDRDDPQREADPKFIRKLPEVVTSDRMIPNAYLIKDCNASGSGEKNVVNRHISEVPKGIFDFIKRIRLSRTDILKCMNSHMSLAHLKGFFLRLRLGKWDEGLGGTGYYVACITGAQREISSPAGSKNLISVNVGGINCLVESQYISNHDFLEDELMAWWSATVKSGSKIPSEEDLIPKIKERKMLGL</sequence>
<evidence type="ECO:0000259" key="4">
    <source>
        <dbReference type="PROSITE" id="PS51360"/>
    </source>
</evidence>
<keyword evidence="1" id="KW-0862">Zinc</keyword>
<dbReference type="EMBL" id="BDQV01000357">
    <property type="protein sequence ID" value="GAY63549.1"/>
    <property type="molecule type" value="Genomic_DNA"/>
</dbReference>
<dbReference type="EMBL" id="BDQV01000357">
    <property type="protein sequence ID" value="GAY63548.1"/>
    <property type="molecule type" value="Genomic_DNA"/>
</dbReference>
<dbReference type="GO" id="GO:0003677">
    <property type="term" value="F:DNA binding"/>
    <property type="evidence" value="ECO:0007669"/>
    <property type="project" value="InterPro"/>
</dbReference>
<dbReference type="GO" id="GO:0008270">
    <property type="term" value="F:zinc ion binding"/>
    <property type="evidence" value="ECO:0007669"/>
    <property type="project" value="UniProtKB-KW"/>
</dbReference>
<comment type="caution">
    <text evidence="5">The sequence shown here is derived from an EMBL/GenBank/DDBJ whole genome shotgun (WGS) entry which is preliminary data.</text>
</comment>